<accession>A0A9Q1BDA3</accession>
<gene>
    <name evidence="2" type="ORF">HOLleu_38326</name>
</gene>
<organism evidence="2 3">
    <name type="scientific">Holothuria leucospilota</name>
    <name type="common">Black long sea cucumber</name>
    <name type="synonym">Mertensiothuria leucospilota</name>
    <dbReference type="NCBI Taxonomy" id="206669"/>
    <lineage>
        <taxon>Eukaryota</taxon>
        <taxon>Metazoa</taxon>
        <taxon>Echinodermata</taxon>
        <taxon>Eleutherozoa</taxon>
        <taxon>Echinozoa</taxon>
        <taxon>Holothuroidea</taxon>
        <taxon>Aspidochirotacea</taxon>
        <taxon>Aspidochirotida</taxon>
        <taxon>Holothuriidae</taxon>
        <taxon>Holothuria</taxon>
    </lineage>
</organism>
<dbReference type="OrthoDB" id="7395641at2759"/>
<dbReference type="Proteomes" id="UP001152320">
    <property type="component" value="Chromosome 21"/>
</dbReference>
<feature type="compositionally biased region" description="Basic and acidic residues" evidence="1">
    <location>
        <begin position="1"/>
        <end position="12"/>
    </location>
</feature>
<dbReference type="PANTHER" id="PTHR11505">
    <property type="entry name" value="L1 TRANSPOSABLE ELEMENT-RELATED"/>
    <property type="match status" value="1"/>
</dbReference>
<dbReference type="EMBL" id="JAIZAY010000021">
    <property type="protein sequence ID" value="KAJ8021198.1"/>
    <property type="molecule type" value="Genomic_DNA"/>
</dbReference>
<reference evidence="2" key="1">
    <citation type="submission" date="2021-10" db="EMBL/GenBank/DDBJ databases">
        <title>Tropical sea cucumber genome reveals ecological adaptation and Cuvierian tubules defense mechanism.</title>
        <authorList>
            <person name="Chen T."/>
        </authorList>
    </citation>
    <scope>NUCLEOTIDE SEQUENCE</scope>
    <source>
        <strain evidence="2">Nanhai2018</strain>
        <tissue evidence="2">Muscle</tissue>
    </source>
</reference>
<dbReference type="Gene3D" id="3.30.70.1820">
    <property type="entry name" value="L1 transposable element, RRM domain"/>
    <property type="match status" value="1"/>
</dbReference>
<comment type="caution">
    <text evidence="2">The sequence shown here is derived from an EMBL/GenBank/DDBJ whole genome shotgun (WGS) entry which is preliminary data.</text>
</comment>
<dbReference type="InterPro" id="IPR004244">
    <property type="entry name" value="Transposase_22"/>
</dbReference>
<proteinExistence type="predicted"/>
<protein>
    <submittedName>
        <fullName evidence="2">Uncharacterized protein</fullName>
    </submittedName>
</protein>
<feature type="region of interest" description="Disordered" evidence="1">
    <location>
        <begin position="1"/>
        <end position="45"/>
    </location>
</feature>
<evidence type="ECO:0000313" key="3">
    <source>
        <dbReference type="Proteomes" id="UP001152320"/>
    </source>
</evidence>
<evidence type="ECO:0000313" key="2">
    <source>
        <dbReference type="EMBL" id="KAJ8021198.1"/>
    </source>
</evidence>
<keyword evidence="3" id="KW-1185">Reference proteome</keyword>
<sequence>MGDKKVSKEAPRKSPQVSKVKATSAYTPPTLRHRSNTDSLSSPDSALQDLRTSMELAFQRLNDKVDSMLLNQEQMLGRIATLEATQKDLEKSAGFLSTAVEDLKAEQCKFTEETQRLDIKFQELDKLHGDLKKYCHEKFRSVSEAQLKAERYSRSYNLRFGGIAEKQDENPIAEVQNILRNHLKLDNIIIENAHRVGQRRSNRPRHIIAKLLYRPQRQEVLASARRSLANTAFFITEDLTQEDFKTKARLRPVMDKAFKEGKRPRFRNGQLFVNGELYIEQTSSE</sequence>
<name>A0A9Q1BDA3_HOLLE</name>
<dbReference type="AlphaFoldDB" id="A0A9Q1BDA3"/>
<evidence type="ECO:0000256" key="1">
    <source>
        <dbReference type="SAM" id="MobiDB-lite"/>
    </source>
</evidence>